<proteinExistence type="predicted"/>
<dbReference type="EMBL" id="JAYKXP010000025">
    <property type="protein sequence ID" value="KAK7045472.1"/>
    <property type="molecule type" value="Genomic_DNA"/>
</dbReference>
<sequence>MARLSFSLLRQNHATVESDLVQLYCAASAASRHDKNEFGRQPVLNIPFLLLRAFYSRQQKAAVVMNYFEASSSAILVDSRDSTSSITLMDPYISSSRQPPYIETSSQRRARRKFLDSEKERDTSRIASWVQSQVENSALMISLTQMAAGSRGSSRDRSRSRKHRKHHYEPHILVEGEDDLEFDLADNFLSAPHITPIPLSQPKRYPTPHISSYTTPITTKSQSSTRRRRRSRWTNPNLDTIPELDE</sequence>
<accession>A0AAW0D3I0</accession>
<feature type="compositionally biased region" description="Basic residues" evidence="1">
    <location>
        <begin position="158"/>
        <end position="168"/>
    </location>
</feature>
<dbReference type="AlphaFoldDB" id="A0AAW0D3I0"/>
<protein>
    <submittedName>
        <fullName evidence="2">Uncharacterized protein</fullName>
    </submittedName>
</protein>
<evidence type="ECO:0000313" key="3">
    <source>
        <dbReference type="Proteomes" id="UP001383192"/>
    </source>
</evidence>
<dbReference type="Proteomes" id="UP001383192">
    <property type="component" value="Unassembled WGS sequence"/>
</dbReference>
<comment type="caution">
    <text evidence="2">The sequence shown here is derived from an EMBL/GenBank/DDBJ whole genome shotgun (WGS) entry which is preliminary data.</text>
</comment>
<feature type="region of interest" description="Disordered" evidence="1">
    <location>
        <begin position="145"/>
        <end position="170"/>
    </location>
</feature>
<organism evidence="2 3">
    <name type="scientific">Paramarasmius palmivorus</name>
    <dbReference type="NCBI Taxonomy" id="297713"/>
    <lineage>
        <taxon>Eukaryota</taxon>
        <taxon>Fungi</taxon>
        <taxon>Dikarya</taxon>
        <taxon>Basidiomycota</taxon>
        <taxon>Agaricomycotina</taxon>
        <taxon>Agaricomycetes</taxon>
        <taxon>Agaricomycetidae</taxon>
        <taxon>Agaricales</taxon>
        <taxon>Marasmiineae</taxon>
        <taxon>Marasmiaceae</taxon>
        <taxon>Paramarasmius</taxon>
    </lineage>
</organism>
<evidence type="ECO:0000256" key="1">
    <source>
        <dbReference type="SAM" id="MobiDB-lite"/>
    </source>
</evidence>
<keyword evidence="3" id="KW-1185">Reference proteome</keyword>
<evidence type="ECO:0000313" key="2">
    <source>
        <dbReference type="EMBL" id="KAK7045472.1"/>
    </source>
</evidence>
<reference evidence="2 3" key="1">
    <citation type="submission" date="2024-01" db="EMBL/GenBank/DDBJ databases">
        <title>A draft genome for a cacao thread blight-causing isolate of Paramarasmius palmivorus.</title>
        <authorList>
            <person name="Baruah I.K."/>
            <person name="Bukari Y."/>
            <person name="Amoako-Attah I."/>
            <person name="Meinhardt L.W."/>
            <person name="Bailey B.A."/>
            <person name="Cohen S.P."/>
        </authorList>
    </citation>
    <scope>NUCLEOTIDE SEQUENCE [LARGE SCALE GENOMIC DNA]</scope>
    <source>
        <strain evidence="2 3">GH-12</strain>
    </source>
</reference>
<feature type="region of interest" description="Disordered" evidence="1">
    <location>
        <begin position="196"/>
        <end position="246"/>
    </location>
</feature>
<gene>
    <name evidence="2" type="ORF">VNI00_007725</name>
</gene>
<name>A0AAW0D3I0_9AGAR</name>